<evidence type="ECO:0000313" key="8">
    <source>
        <dbReference type="Proteomes" id="UP000835052"/>
    </source>
</evidence>
<feature type="transmembrane region" description="Helical" evidence="5">
    <location>
        <begin position="23"/>
        <end position="44"/>
    </location>
</feature>
<dbReference type="PROSITE" id="PS50262">
    <property type="entry name" value="G_PROTEIN_RECEP_F1_2"/>
    <property type="match status" value="1"/>
</dbReference>
<feature type="transmembrane region" description="Helical" evidence="5">
    <location>
        <begin position="143"/>
        <end position="165"/>
    </location>
</feature>
<dbReference type="AlphaFoldDB" id="A0A8S1HF41"/>
<evidence type="ECO:0000313" key="7">
    <source>
        <dbReference type="EMBL" id="CAD6195103.1"/>
    </source>
</evidence>
<dbReference type="SUPFAM" id="SSF81321">
    <property type="entry name" value="Family A G protein-coupled receptor-like"/>
    <property type="match status" value="1"/>
</dbReference>
<organism evidence="7 8">
    <name type="scientific">Caenorhabditis auriculariae</name>
    <dbReference type="NCBI Taxonomy" id="2777116"/>
    <lineage>
        <taxon>Eukaryota</taxon>
        <taxon>Metazoa</taxon>
        <taxon>Ecdysozoa</taxon>
        <taxon>Nematoda</taxon>
        <taxon>Chromadorea</taxon>
        <taxon>Rhabditida</taxon>
        <taxon>Rhabditina</taxon>
        <taxon>Rhabditomorpha</taxon>
        <taxon>Rhabditoidea</taxon>
        <taxon>Rhabditidae</taxon>
        <taxon>Peloderinae</taxon>
        <taxon>Caenorhabditis</taxon>
    </lineage>
</organism>
<evidence type="ECO:0000256" key="2">
    <source>
        <dbReference type="ARBA" id="ARBA00022692"/>
    </source>
</evidence>
<gene>
    <name evidence="7" type="ORF">CAUJ_LOCUS11022</name>
</gene>
<name>A0A8S1HF41_9PELO</name>
<dbReference type="Gene3D" id="1.20.1070.10">
    <property type="entry name" value="Rhodopsin 7-helix transmembrane proteins"/>
    <property type="match status" value="1"/>
</dbReference>
<dbReference type="PANTHER" id="PTHR24224">
    <property type="entry name" value="CARDIOACCELERATORY PEPTIDE RECEPTOR-RELATED"/>
    <property type="match status" value="1"/>
</dbReference>
<feature type="transmembrane region" description="Helical" evidence="5">
    <location>
        <begin position="65"/>
        <end position="88"/>
    </location>
</feature>
<feature type="domain" description="G-protein coupled receptors family 1 profile" evidence="6">
    <location>
        <begin position="37"/>
        <end position="298"/>
    </location>
</feature>
<accession>A0A8S1HF41</accession>
<comment type="subcellular location">
    <subcellularLocation>
        <location evidence="1">Membrane</location>
    </subcellularLocation>
</comment>
<keyword evidence="4 5" id="KW-0472">Membrane</keyword>
<dbReference type="InterPro" id="IPR017452">
    <property type="entry name" value="GPCR_Rhodpsn_7TM"/>
</dbReference>
<protein>
    <recommendedName>
        <fullName evidence="6">G-protein coupled receptors family 1 profile domain-containing protein</fullName>
    </recommendedName>
</protein>
<dbReference type="InterPro" id="IPR052665">
    <property type="entry name" value="Neuropeptide-GPCR"/>
</dbReference>
<feature type="transmembrane region" description="Helical" evidence="5">
    <location>
        <begin position="243"/>
        <end position="267"/>
    </location>
</feature>
<sequence length="372" mass="42289">MARDQKEPVYLALWPAVEDGVPLPALLLVFAFLVCLGLILNVFVIYRMSRLLRRNRDQFFNGTGVYLMAMAICDIASLLLSYLQLSIMLMSDSMSPNGLTFLCKMSEFLARCSYSFSMYCWLFMSALRYLAACQPLRYSTVWRSPWTALSAVAAVTLVLNLHTLVSITGNFNHGCVLHMDALSTLYSVADVILSAGFSSLFILALDIQVLCCRSNRKNSDPLLQTVFHKLEEDAANKRITMRWFMMITLVALMLCLPEGVLRCFRLLLSDENKPFFQPLFYLVKTFFLTKFSFNSFYLSSFVFDRNVLSKASSSRHLSVSARRLEEEPAIVPRERSRTLSCRGPSPLPQLTRNSSCILLDTITLKHYSPPWV</sequence>
<reference evidence="7" key="1">
    <citation type="submission" date="2020-10" db="EMBL/GenBank/DDBJ databases">
        <authorList>
            <person name="Kikuchi T."/>
        </authorList>
    </citation>
    <scope>NUCLEOTIDE SEQUENCE</scope>
    <source>
        <strain evidence="7">NKZ352</strain>
    </source>
</reference>
<evidence type="ECO:0000256" key="3">
    <source>
        <dbReference type="ARBA" id="ARBA00022989"/>
    </source>
</evidence>
<evidence type="ECO:0000256" key="4">
    <source>
        <dbReference type="ARBA" id="ARBA00023136"/>
    </source>
</evidence>
<proteinExistence type="predicted"/>
<dbReference type="GO" id="GO:0016020">
    <property type="term" value="C:membrane"/>
    <property type="evidence" value="ECO:0007669"/>
    <property type="project" value="UniProtKB-SubCell"/>
</dbReference>
<feature type="transmembrane region" description="Helical" evidence="5">
    <location>
        <begin position="108"/>
        <end position="131"/>
    </location>
</feature>
<evidence type="ECO:0000256" key="5">
    <source>
        <dbReference type="SAM" id="Phobius"/>
    </source>
</evidence>
<keyword evidence="3 5" id="KW-1133">Transmembrane helix</keyword>
<evidence type="ECO:0000256" key="1">
    <source>
        <dbReference type="ARBA" id="ARBA00004370"/>
    </source>
</evidence>
<evidence type="ECO:0000259" key="6">
    <source>
        <dbReference type="PROSITE" id="PS50262"/>
    </source>
</evidence>
<dbReference type="PANTHER" id="PTHR24224:SF37">
    <property type="entry name" value="G-PROTEIN COUPLED RECEPTORS FAMILY 1 PROFILE DOMAIN-CONTAINING PROTEIN"/>
    <property type="match status" value="1"/>
</dbReference>
<feature type="transmembrane region" description="Helical" evidence="5">
    <location>
        <begin position="185"/>
        <end position="207"/>
    </location>
</feature>
<keyword evidence="2 5" id="KW-0812">Transmembrane</keyword>
<dbReference type="Proteomes" id="UP000835052">
    <property type="component" value="Unassembled WGS sequence"/>
</dbReference>
<feature type="transmembrane region" description="Helical" evidence="5">
    <location>
        <begin position="279"/>
        <end position="303"/>
    </location>
</feature>
<comment type="caution">
    <text evidence="7">The sequence shown here is derived from an EMBL/GenBank/DDBJ whole genome shotgun (WGS) entry which is preliminary data.</text>
</comment>
<keyword evidence="8" id="KW-1185">Reference proteome</keyword>
<dbReference type="EMBL" id="CAJGYM010000051">
    <property type="protein sequence ID" value="CAD6195103.1"/>
    <property type="molecule type" value="Genomic_DNA"/>
</dbReference>
<dbReference type="OrthoDB" id="5834857at2759"/>